<evidence type="ECO:0000256" key="3">
    <source>
        <dbReference type="ARBA" id="ARBA00022490"/>
    </source>
</evidence>
<evidence type="ECO:0000259" key="6">
    <source>
        <dbReference type="Pfam" id="PF14740"/>
    </source>
</evidence>
<dbReference type="GO" id="GO:0005737">
    <property type="term" value="C:cytoplasm"/>
    <property type="evidence" value="ECO:0007669"/>
    <property type="project" value="UniProtKB-SubCell"/>
</dbReference>
<dbReference type="GO" id="GO:0070286">
    <property type="term" value="P:axonemal dynein complex assembly"/>
    <property type="evidence" value="ECO:0007669"/>
    <property type="project" value="InterPro"/>
</dbReference>
<evidence type="ECO:0000259" key="5">
    <source>
        <dbReference type="Pfam" id="PF14737"/>
    </source>
</evidence>
<evidence type="ECO:0000313" key="8">
    <source>
        <dbReference type="Proteomes" id="UP001212841"/>
    </source>
</evidence>
<accession>A0AAD5SC61</accession>
<keyword evidence="8" id="KW-1185">Reference proteome</keyword>
<comment type="subcellular location">
    <subcellularLocation>
        <location evidence="1">Cytoplasm</location>
    </subcellularLocation>
</comment>
<reference evidence="7" key="1">
    <citation type="submission" date="2020-05" db="EMBL/GenBank/DDBJ databases">
        <title>Phylogenomic resolution of chytrid fungi.</title>
        <authorList>
            <person name="Stajich J.E."/>
            <person name="Amses K."/>
            <person name="Simmons R."/>
            <person name="Seto K."/>
            <person name="Myers J."/>
            <person name="Bonds A."/>
            <person name="Quandt C.A."/>
            <person name="Barry K."/>
            <person name="Liu P."/>
            <person name="Grigoriev I."/>
            <person name="Longcore J.E."/>
            <person name="James T.Y."/>
        </authorList>
    </citation>
    <scope>NUCLEOTIDE SEQUENCE</scope>
    <source>
        <strain evidence="7">JEL0318</strain>
    </source>
</reference>
<dbReference type="InterPro" id="IPR028235">
    <property type="entry name" value="DNAAF3_C"/>
</dbReference>
<feature type="domain" description="Dynein assembly factor 3 C-terminal" evidence="6">
    <location>
        <begin position="129"/>
        <end position="162"/>
    </location>
</feature>
<dbReference type="Pfam" id="PF14737">
    <property type="entry name" value="DUF4470"/>
    <property type="match status" value="1"/>
</dbReference>
<evidence type="ECO:0000256" key="2">
    <source>
        <dbReference type="ARBA" id="ARBA00010449"/>
    </source>
</evidence>
<name>A0AAD5SC61_9FUNG</name>
<dbReference type="InterPro" id="IPR027974">
    <property type="entry name" value="DUF4470"/>
</dbReference>
<dbReference type="Pfam" id="PF14740">
    <property type="entry name" value="DUF4471"/>
    <property type="match status" value="2"/>
</dbReference>
<feature type="domain" description="DUF4470" evidence="5">
    <location>
        <begin position="21"/>
        <end position="99"/>
    </location>
</feature>
<keyword evidence="4" id="KW-0970">Cilium biogenesis/degradation</keyword>
<proteinExistence type="inferred from homology"/>
<sequence>MCLAKSKNRANETVPQLNTPLEPLEILQIGASDVRHILKTAGRAWRHGERGLNFHVIEPQSSILARNMLLMSVILDVESELSLQDKTDLFLELYGNTLLRERTADLVRDRSSALIRVVTDEKGHLAKIFDFSNLKFRERDDLEFVFKFWRDEKKSFEVDKLWLAFSDKVPLLHKQEYLRWRMHGIAFEVRESSYSKPNRSVATVELLKQVTFEISAALVTFIERIDIQNGLSIPKWGYFSDIVTGPFFAFGQDSERKEMLKTKNGIQVNTAQEIAEYNVKSLIHEIYHKSMYSDTEAEKKEEKIVEVDDSAPPALPTAPQPPPTSFKIIYHPCDHTQTLQKKRAKLTNKFQQIYLSNAMAHHLPEVVPLLKEDGVVIVETARFMIDLNDEQIKAFGTKVMEMATEAGLQRMKIKDEPVDVEHFVFVKQR</sequence>
<keyword evidence="3" id="KW-0963">Cytoplasm</keyword>
<dbReference type="PANTHER" id="PTHR22118:SF14">
    <property type="entry name" value="DYNEIN AXONEMAL ASSEMBLY FACTOR 3"/>
    <property type="match status" value="1"/>
</dbReference>
<gene>
    <name evidence="7" type="primary">DNAAF3</name>
    <name evidence="7" type="ORF">HK097_007249</name>
</gene>
<dbReference type="GO" id="GO:0044458">
    <property type="term" value="P:motile cilium assembly"/>
    <property type="evidence" value="ECO:0007669"/>
    <property type="project" value="TreeGrafter"/>
</dbReference>
<evidence type="ECO:0000313" key="7">
    <source>
        <dbReference type="EMBL" id="KAJ3051740.1"/>
    </source>
</evidence>
<feature type="domain" description="Dynein assembly factor 3 C-terminal" evidence="6">
    <location>
        <begin position="169"/>
        <end position="411"/>
    </location>
</feature>
<dbReference type="InterPro" id="IPR039304">
    <property type="entry name" value="DNAAF3"/>
</dbReference>
<comment type="similarity">
    <text evidence="2">Belongs to the DNAAF3 family.</text>
</comment>
<dbReference type="Proteomes" id="UP001212841">
    <property type="component" value="Unassembled WGS sequence"/>
</dbReference>
<dbReference type="PANTHER" id="PTHR22118">
    <property type="entry name" value="DYNEIN ASSEMBLY FACTOR 3, AXONEMAL"/>
    <property type="match status" value="1"/>
</dbReference>
<evidence type="ECO:0000256" key="1">
    <source>
        <dbReference type="ARBA" id="ARBA00004496"/>
    </source>
</evidence>
<protein>
    <submittedName>
        <fullName evidence="7">Dynein assembly factor 3, axonemal</fullName>
    </submittedName>
</protein>
<dbReference type="EMBL" id="JADGJD010000363">
    <property type="protein sequence ID" value="KAJ3051740.1"/>
    <property type="molecule type" value="Genomic_DNA"/>
</dbReference>
<dbReference type="AlphaFoldDB" id="A0AAD5SC61"/>
<comment type="caution">
    <text evidence="7">The sequence shown here is derived from an EMBL/GenBank/DDBJ whole genome shotgun (WGS) entry which is preliminary data.</text>
</comment>
<evidence type="ECO:0000256" key="4">
    <source>
        <dbReference type="ARBA" id="ARBA00022794"/>
    </source>
</evidence>
<organism evidence="7 8">
    <name type="scientific">Rhizophlyctis rosea</name>
    <dbReference type="NCBI Taxonomy" id="64517"/>
    <lineage>
        <taxon>Eukaryota</taxon>
        <taxon>Fungi</taxon>
        <taxon>Fungi incertae sedis</taxon>
        <taxon>Chytridiomycota</taxon>
        <taxon>Chytridiomycota incertae sedis</taxon>
        <taxon>Chytridiomycetes</taxon>
        <taxon>Rhizophlyctidales</taxon>
        <taxon>Rhizophlyctidaceae</taxon>
        <taxon>Rhizophlyctis</taxon>
    </lineage>
</organism>